<accession>A0A550CR89</accession>
<sequence>MERMRDSALSIAPRERLVQETSVGKEGLGGDCPKELCTVSSEHPKPLARLWRKESISAWFRCKDVHDPIDIYRKGPACTQSTNLMYPCQPGTRVFAVLNDWDLDTDATHRRFGTGTIPFMAIDLLSPEAMRGEVRHLYRHDLEAMIWVFVWIMCCYNAGRSRPVPEEVAEWTVQDPDAADGGKRKFSSRFNRSVAAPSWVAECPLAILLVNRVQGDLHEREKAVTLASVFGGIQPEETDEPEKVWKEHWALVKDTCKNKALPQLAYIVELSPKDDD</sequence>
<dbReference type="EMBL" id="VDMD01000002">
    <property type="protein sequence ID" value="TRM67315.1"/>
    <property type="molecule type" value="Genomic_DNA"/>
</dbReference>
<dbReference type="Pfam" id="PF17667">
    <property type="entry name" value="Pkinase_fungal"/>
    <property type="match status" value="1"/>
</dbReference>
<dbReference type="InterPro" id="IPR040976">
    <property type="entry name" value="Pkinase_fungal"/>
</dbReference>
<keyword evidence="3" id="KW-1185">Reference proteome</keyword>
<evidence type="ECO:0000313" key="2">
    <source>
        <dbReference type="EMBL" id="TRM67315.1"/>
    </source>
</evidence>
<proteinExistence type="predicted"/>
<dbReference type="OrthoDB" id="5569250at2759"/>
<protein>
    <recommendedName>
        <fullName evidence="1">Fungal-type protein kinase domain-containing protein</fullName>
    </recommendedName>
</protein>
<dbReference type="Proteomes" id="UP000320762">
    <property type="component" value="Unassembled WGS sequence"/>
</dbReference>
<feature type="domain" description="Fungal-type protein kinase" evidence="1">
    <location>
        <begin position="107"/>
        <end position="153"/>
    </location>
</feature>
<comment type="caution">
    <text evidence="2">The sequence shown here is derived from an EMBL/GenBank/DDBJ whole genome shotgun (WGS) entry which is preliminary data.</text>
</comment>
<gene>
    <name evidence="2" type="ORF">BD626DRAFT_99120</name>
</gene>
<reference evidence="2 3" key="1">
    <citation type="journal article" date="2019" name="New Phytol.">
        <title>Comparative genomics reveals unique wood-decay strategies and fruiting body development in the Schizophyllaceae.</title>
        <authorList>
            <person name="Almasi E."/>
            <person name="Sahu N."/>
            <person name="Krizsan K."/>
            <person name="Balint B."/>
            <person name="Kovacs G.M."/>
            <person name="Kiss B."/>
            <person name="Cseklye J."/>
            <person name="Drula E."/>
            <person name="Henrissat B."/>
            <person name="Nagy I."/>
            <person name="Chovatia M."/>
            <person name="Adam C."/>
            <person name="LaButti K."/>
            <person name="Lipzen A."/>
            <person name="Riley R."/>
            <person name="Grigoriev I.V."/>
            <person name="Nagy L.G."/>
        </authorList>
    </citation>
    <scope>NUCLEOTIDE SEQUENCE [LARGE SCALE GENOMIC DNA]</scope>
    <source>
        <strain evidence="2 3">NL-1724</strain>
    </source>
</reference>
<dbReference type="AlphaFoldDB" id="A0A550CR89"/>
<evidence type="ECO:0000259" key="1">
    <source>
        <dbReference type="Pfam" id="PF17667"/>
    </source>
</evidence>
<evidence type="ECO:0000313" key="3">
    <source>
        <dbReference type="Proteomes" id="UP000320762"/>
    </source>
</evidence>
<name>A0A550CR89_9AGAR</name>
<organism evidence="2 3">
    <name type="scientific">Schizophyllum amplum</name>
    <dbReference type="NCBI Taxonomy" id="97359"/>
    <lineage>
        <taxon>Eukaryota</taxon>
        <taxon>Fungi</taxon>
        <taxon>Dikarya</taxon>
        <taxon>Basidiomycota</taxon>
        <taxon>Agaricomycotina</taxon>
        <taxon>Agaricomycetes</taxon>
        <taxon>Agaricomycetidae</taxon>
        <taxon>Agaricales</taxon>
        <taxon>Schizophyllaceae</taxon>
        <taxon>Schizophyllum</taxon>
    </lineage>
</organism>